<dbReference type="AlphaFoldDB" id="A0A1I2NYQ7"/>
<evidence type="ECO:0000313" key="2">
    <source>
        <dbReference type="Proteomes" id="UP000199116"/>
    </source>
</evidence>
<protein>
    <submittedName>
        <fullName evidence="1">IS66 Orf2 like protein</fullName>
    </submittedName>
</protein>
<dbReference type="PANTHER" id="PTHR36455">
    <property type="match status" value="1"/>
</dbReference>
<organism evidence="1 2">
    <name type="scientific">Salegentibacter agarivorans</name>
    <dbReference type="NCBI Taxonomy" id="345907"/>
    <lineage>
        <taxon>Bacteria</taxon>
        <taxon>Pseudomonadati</taxon>
        <taxon>Bacteroidota</taxon>
        <taxon>Flavobacteriia</taxon>
        <taxon>Flavobacteriales</taxon>
        <taxon>Flavobacteriaceae</taxon>
        <taxon>Salegentibacter</taxon>
    </lineage>
</organism>
<accession>A0A1I2NYQ7</accession>
<proteinExistence type="predicted"/>
<reference evidence="2" key="1">
    <citation type="submission" date="2016-10" db="EMBL/GenBank/DDBJ databases">
        <authorList>
            <person name="Varghese N."/>
            <person name="Submissions S."/>
        </authorList>
    </citation>
    <scope>NUCLEOTIDE SEQUENCE [LARGE SCALE GENOMIC DNA]</scope>
    <source>
        <strain evidence="2">DSM 23515</strain>
    </source>
</reference>
<dbReference type="Proteomes" id="UP000199116">
    <property type="component" value="Unassembled WGS sequence"/>
</dbReference>
<sequence>MFSLSSSNRYYLFSQPCDMRKGFHGLSGLVTAQMGKDPISGDVFIFINRRATHIKLLHWESGGFVIYYKRLEKGTFSLPKVLESGNVSWSQLVLMIEGIKAEKLRHLSRYNPPESLDFTDKNTK</sequence>
<gene>
    <name evidence="1" type="ORF">SAMN04488033_12549</name>
</gene>
<dbReference type="RefSeq" id="WP_093305928.1">
    <property type="nucleotide sequence ID" value="NZ_FOOH01000025.1"/>
</dbReference>
<dbReference type="EMBL" id="FOOH01000025">
    <property type="protein sequence ID" value="SFG08220.1"/>
    <property type="molecule type" value="Genomic_DNA"/>
</dbReference>
<evidence type="ECO:0000313" key="1">
    <source>
        <dbReference type="EMBL" id="SFG08220.1"/>
    </source>
</evidence>
<keyword evidence="2" id="KW-1185">Reference proteome</keyword>
<dbReference type="InterPro" id="IPR008878">
    <property type="entry name" value="Transposase_IS66_Orf2"/>
</dbReference>
<dbReference type="Pfam" id="PF05717">
    <property type="entry name" value="TnpB_IS66"/>
    <property type="match status" value="1"/>
</dbReference>
<dbReference type="NCBIfam" id="NF033819">
    <property type="entry name" value="IS66_TnpB"/>
    <property type="match status" value="1"/>
</dbReference>
<dbReference type="PANTHER" id="PTHR36455:SF1">
    <property type="entry name" value="BLR8292 PROTEIN"/>
    <property type="match status" value="1"/>
</dbReference>
<name>A0A1I2NYQ7_9FLAO</name>